<dbReference type="GO" id="GO:0005737">
    <property type="term" value="C:cytoplasm"/>
    <property type="evidence" value="ECO:0007669"/>
    <property type="project" value="InterPro"/>
</dbReference>
<organism evidence="3 4">
    <name type="scientific">Steccherinum ochraceum</name>
    <dbReference type="NCBI Taxonomy" id="92696"/>
    <lineage>
        <taxon>Eukaryota</taxon>
        <taxon>Fungi</taxon>
        <taxon>Dikarya</taxon>
        <taxon>Basidiomycota</taxon>
        <taxon>Agaricomycotina</taxon>
        <taxon>Agaricomycetes</taxon>
        <taxon>Polyporales</taxon>
        <taxon>Steccherinaceae</taxon>
        <taxon>Steccherinum</taxon>
    </lineage>
</organism>
<evidence type="ECO:0000313" key="4">
    <source>
        <dbReference type="Proteomes" id="UP000292702"/>
    </source>
</evidence>
<comment type="caution">
    <text evidence="3">The sequence shown here is derived from an EMBL/GenBank/DDBJ whole genome shotgun (WGS) entry which is preliminary data.</text>
</comment>
<name>A0A4V2MX15_9APHY</name>
<dbReference type="Pfam" id="PF04194">
    <property type="entry name" value="PDCD2_C"/>
    <property type="match status" value="1"/>
</dbReference>
<dbReference type="Proteomes" id="UP000292702">
    <property type="component" value="Unassembled WGS sequence"/>
</dbReference>
<feature type="compositionally biased region" description="Acidic residues" evidence="1">
    <location>
        <begin position="191"/>
        <end position="212"/>
    </location>
</feature>
<sequence>MPAEDDWSDSDEEVLSDAETSVQLGLPDGHLESSNDILDAAVSRIGGHPAFLTQEPPFESARCHNCSNSMELLVQLWCPLEDSPNDRALYIWGCARSGCQRKTGSIRAWRGLKLNEKYAAKLEKKQARQKQLEEARIKASAEEQARAAAAKTNPFAMKGPTNSNPSPFGLGAQVFGGTPTPSTITGAEAGPDMDDDEEDADDDEDSSEDEDDLVTAMASTTLEDSQWKTAPAYSPMYMSTVAEYLPPAPRARVSPEEALLEEAAEGKTKEGGWGMEGYENSMNLDQVFERFTRRVGYQGEQCIRYELSGTPLPFAGDSVFEQIFPVPSSPYVSVTKAAFNATAAKRTYDPSALPSCPICKGKRVFECQLMPNLISVLETSAENKGSKFQTDAERRQEIEQALKGSGPVEVQGMQWGTCLVFSCEKDCCLEGTARATSAWREEVVLVQWDE</sequence>
<feature type="domain" description="Programmed cell death protein 2 C-terminal" evidence="2">
    <location>
        <begin position="285"/>
        <end position="448"/>
    </location>
</feature>
<evidence type="ECO:0000259" key="2">
    <source>
        <dbReference type="Pfam" id="PF04194"/>
    </source>
</evidence>
<keyword evidence="4" id="KW-1185">Reference proteome</keyword>
<dbReference type="EMBL" id="RWJN01000067">
    <property type="protein sequence ID" value="TCD68407.1"/>
    <property type="molecule type" value="Genomic_DNA"/>
</dbReference>
<accession>A0A4V2MX15</accession>
<dbReference type="GO" id="GO:0030490">
    <property type="term" value="P:maturation of SSU-rRNA"/>
    <property type="evidence" value="ECO:0007669"/>
    <property type="project" value="TreeGrafter"/>
</dbReference>
<dbReference type="PANTHER" id="PTHR47524:SF1">
    <property type="entry name" value="20S RRNA ACCUMULATION PROTEIN 4"/>
    <property type="match status" value="1"/>
</dbReference>
<protein>
    <recommendedName>
        <fullName evidence="2">Programmed cell death protein 2 C-terminal domain-containing protein</fullName>
    </recommendedName>
</protein>
<feature type="region of interest" description="Disordered" evidence="1">
    <location>
        <begin position="143"/>
        <end position="212"/>
    </location>
</feature>
<dbReference type="PANTHER" id="PTHR47524">
    <property type="entry name" value="20S RRNA ACCUMULATION PROTEIN 4"/>
    <property type="match status" value="1"/>
</dbReference>
<dbReference type="OrthoDB" id="443682at2759"/>
<dbReference type="AlphaFoldDB" id="A0A4V2MX15"/>
<dbReference type="STRING" id="92696.A0A4V2MX15"/>
<proteinExistence type="predicted"/>
<gene>
    <name evidence="3" type="ORF">EIP91_010808</name>
</gene>
<evidence type="ECO:0000313" key="3">
    <source>
        <dbReference type="EMBL" id="TCD68407.1"/>
    </source>
</evidence>
<evidence type="ECO:0000256" key="1">
    <source>
        <dbReference type="SAM" id="MobiDB-lite"/>
    </source>
</evidence>
<dbReference type="InterPro" id="IPR007320">
    <property type="entry name" value="PDCD2_C"/>
</dbReference>
<reference evidence="3 4" key="1">
    <citation type="submission" date="2018-11" db="EMBL/GenBank/DDBJ databases">
        <title>Genome assembly of Steccherinum ochraceum LE-BIN_3174, the white-rot fungus of the Steccherinaceae family (The Residual Polyporoid clade, Polyporales, Basidiomycota).</title>
        <authorList>
            <person name="Fedorova T.V."/>
            <person name="Glazunova O.A."/>
            <person name="Landesman E.O."/>
            <person name="Moiseenko K.V."/>
            <person name="Psurtseva N.V."/>
            <person name="Savinova O.S."/>
            <person name="Shakhova N.V."/>
            <person name="Tyazhelova T.V."/>
            <person name="Vasina D.V."/>
        </authorList>
    </citation>
    <scope>NUCLEOTIDE SEQUENCE [LARGE SCALE GENOMIC DNA]</scope>
    <source>
        <strain evidence="3 4">LE-BIN_3174</strain>
    </source>
</reference>